<evidence type="ECO:0000313" key="3">
    <source>
        <dbReference type="Proteomes" id="UP001161388"/>
    </source>
</evidence>
<evidence type="ECO:0000256" key="1">
    <source>
        <dbReference type="SAM" id="MobiDB-lite"/>
    </source>
</evidence>
<feature type="compositionally biased region" description="Basic and acidic residues" evidence="1">
    <location>
        <begin position="101"/>
        <end position="110"/>
    </location>
</feature>
<keyword evidence="3" id="KW-1185">Reference proteome</keyword>
<comment type="caution">
    <text evidence="2">The sequence shown here is derived from an EMBL/GenBank/DDBJ whole genome shotgun (WGS) entry which is preliminary data.</text>
</comment>
<reference evidence="2" key="1">
    <citation type="journal article" date="2014" name="Int. J. Syst. Evol. Microbiol.">
        <title>Complete genome of a new Firmicutes species belonging to the dominant human colonic microbiota ('Ruminococcus bicirculans') reveals two chromosomes and a selective capacity to utilize plant glucans.</title>
        <authorList>
            <consortium name="NISC Comparative Sequencing Program"/>
            <person name="Wegmann U."/>
            <person name="Louis P."/>
            <person name="Goesmann A."/>
            <person name="Henrissat B."/>
            <person name="Duncan S.H."/>
            <person name="Flint H.J."/>
        </authorList>
    </citation>
    <scope>NUCLEOTIDE SEQUENCE</scope>
    <source>
        <strain evidence="2">NBRC 109915</strain>
    </source>
</reference>
<accession>A0ABQ5VF80</accession>
<dbReference type="Proteomes" id="UP001161388">
    <property type="component" value="Unassembled WGS sequence"/>
</dbReference>
<protein>
    <submittedName>
        <fullName evidence="2">Uncharacterized protein</fullName>
    </submittedName>
</protein>
<dbReference type="EMBL" id="BSNL01000001">
    <property type="protein sequence ID" value="GLQ25460.1"/>
    <property type="molecule type" value="Genomic_DNA"/>
</dbReference>
<name>A0ABQ5VF80_9RHOB</name>
<dbReference type="RefSeq" id="WP_284369797.1">
    <property type="nucleotide sequence ID" value="NZ_BSNL01000001.1"/>
</dbReference>
<organism evidence="2 3">
    <name type="scientific">Sulfitobacter pacificus</name>
    <dbReference type="NCBI Taxonomy" id="1499314"/>
    <lineage>
        <taxon>Bacteria</taxon>
        <taxon>Pseudomonadati</taxon>
        <taxon>Pseudomonadota</taxon>
        <taxon>Alphaproteobacteria</taxon>
        <taxon>Rhodobacterales</taxon>
        <taxon>Roseobacteraceae</taxon>
        <taxon>Sulfitobacter</taxon>
    </lineage>
</organism>
<reference evidence="2" key="2">
    <citation type="submission" date="2023-01" db="EMBL/GenBank/DDBJ databases">
        <title>Draft genome sequence of Sulfitobacter pacificus strain NBRC 109915.</title>
        <authorList>
            <person name="Sun Q."/>
            <person name="Mori K."/>
        </authorList>
    </citation>
    <scope>NUCLEOTIDE SEQUENCE</scope>
    <source>
        <strain evidence="2">NBRC 109915</strain>
    </source>
</reference>
<evidence type="ECO:0000313" key="2">
    <source>
        <dbReference type="EMBL" id="GLQ25460.1"/>
    </source>
</evidence>
<proteinExistence type="predicted"/>
<sequence>MTDVPPNFNPETAPPSLSIDWDAYLPFFEDEDISGDDKRELIEALWSIMVNFVDLGFGVHPLQQVCGKDISLAELPAGDVISSKNSTSRFEQAPTPQQDGQGERSPHVPE</sequence>
<gene>
    <name evidence="2" type="ORF">GCM10007927_02630</name>
</gene>
<feature type="compositionally biased region" description="Polar residues" evidence="1">
    <location>
        <begin position="83"/>
        <end position="100"/>
    </location>
</feature>
<feature type="region of interest" description="Disordered" evidence="1">
    <location>
        <begin position="83"/>
        <end position="110"/>
    </location>
</feature>